<dbReference type="PANTHER" id="PTHR43267">
    <property type="entry name" value="TRNA THREONYLCARBAMOYLADENOSINE DEHYDRATASE"/>
    <property type="match status" value="1"/>
</dbReference>
<dbReference type="EMBL" id="SNYM01000010">
    <property type="protein sequence ID" value="TDQ47455.1"/>
    <property type="molecule type" value="Genomic_DNA"/>
</dbReference>
<dbReference type="CDD" id="cd01483">
    <property type="entry name" value="E1_enzyme_family"/>
    <property type="match status" value="1"/>
</dbReference>
<dbReference type="RefSeq" id="WP_133591076.1">
    <property type="nucleotide sequence ID" value="NZ_CP037953.1"/>
</dbReference>
<feature type="domain" description="THIF-type NAD/FAD binding fold" evidence="1">
    <location>
        <begin position="11"/>
        <end position="259"/>
    </location>
</feature>
<dbReference type="Gene3D" id="3.40.50.720">
    <property type="entry name" value="NAD(P)-binding Rossmann-like Domain"/>
    <property type="match status" value="1"/>
</dbReference>
<dbReference type="GO" id="GO:0061503">
    <property type="term" value="F:tRNA threonylcarbamoyladenosine dehydratase"/>
    <property type="evidence" value="ECO:0007669"/>
    <property type="project" value="TreeGrafter"/>
</dbReference>
<name>A0A4R6UQD1_9GAMM</name>
<dbReference type="NCBIfam" id="NF006077">
    <property type="entry name" value="PRK08223.1"/>
    <property type="match status" value="1"/>
</dbReference>
<dbReference type="InterPro" id="IPR045886">
    <property type="entry name" value="ThiF/MoeB/HesA"/>
</dbReference>
<dbReference type="InterPro" id="IPR000594">
    <property type="entry name" value="ThiF_NAD_FAD-bd"/>
</dbReference>
<dbReference type="Proteomes" id="UP000295375">
    <property type="component" value="Unassembled WGS sequence"/>
</dbReference>
<dbReference type="PANTHER" id="PTHR43267:SF1">
    <property type="entry name" value="TRNA THREONYLCARBAMOYLADENOSINE DEHYDRATASE"/>
    <property type="match status" value="1"/>
</dbReference>
<gene>
    <name evidence="2" type="ORF">EV696_11047</name>
</gene>
<keyword evidence="3" id="KW-1185">Reference proteome</keyword>
<comment type="caution">
    <text evidence="2">The sequence shown here is derived from an EMBL/GenBank/DDBJ whole genome shotgun (WGS) entry which is preliminary data.</text>
</comment>
<sequence length="286" mass="31806">MTAFDYRAAFSRNIGWVTNEEQQTLQKKRLAIAGLGGVGGSHLLTLTRLGIGAFHIADFDQFEVHNFNRQAGAMLSTLGKDKAETLAAMARDINPDLSLKVFDQGVNDDNLDAFLDGVDLYVDSLDFFALKAREKVFRACYEKKIPALTAAPLGMGTAFLAFIPGKMDFDTYFDWHGRSDSEKLIRLIAGLSPAMMQRSYLKVPEAVNFAEKRGPSVAMACELCAGLMGVQVLKVLLNRGDVVAAPWGLHFDAYQQKLKKTWRPFGNKNPIQRILMALIRRQLNLE</sequence>
<dbReference type="OrthoDB" id="272552at2"/>
<evidence type="ECO:0000259" key="1">
    <source>
        <dbReference type="Pfam" id="PF00899"/>
    </source>
</evidence>
<dbReference type="Pfam" id="PF00899">
    <property type="entry name" value="ThiF"/>
    <property type="match status" value="1"/>
</dbReference>
<proteinExistence type="predicted"/>
<reference evidence="2 3" key="1">
    <citation type="submission" date="2019-03" db="EMBL/GenBank/DDBJ databases">
        <title>Genomic Encyclopedia of Type Strains, Phase IV (KMG-IV): sequencing the most valuable type-strain genomes for metagenomic binning, comparative biology and taxonomic classification.</title>
        <authorList>
            <person name="Goeker M."/>
        </authorList>
    </citation>
    <scope>NUCLEOTIDE SEQUENCE [LARGE SCALE GENOMIC DNA]</scope>
    <source>
        <strain evidence="2 3">DSM 103792</strain>
    </source>
</reference>
<dbReference type="AlphaFoldDB" id="A0A4R6UQD1"/>
<dbReference type="GO" id="GO:0008641">
    <property type="term" value="F:ubiquitin-like modifier activating enzyme activity"/>
    <property type="evidence" value="ECO:0007669"/>
    <property type="project" value="InterPro"/>
</dbReference>
<evidence type="ECO:0000313" key="2">
    <source>
        <dbReference type="EMBL" id="TDQ47455.1"/>
    </source>
</evidence>
<dbReference type="InterPro" id="IPR035985">
    <property type="entry name" value="Ubiquitin-activating_enz"/>
</dbReference>
<organism evidence="2 3">
    <name type="scientific">Permianibacter aggregans</name>
    <dbReference type="NCBI Taxonomy" id="1510150"/>
    <lineage>
        <taxon>Bacteria</taxon>
        <taxon>Pseudomonadati</taxon>
        <taxon>Pseudomonadota</taxon>
        <taxon>Gammaproteobacteria</taxon>
        <taxon>Pseudomonadales</taxon>
        <taxon>Pseudomonadaceae</taxon>
        <taxon>Permianibacter</taxon>
    </lineage>
</organism>
<protein>
    <submittedName>
        <fullName evidence="2">ThiF family protein</fullName>
    </submittedName>
</protein>
<accession>A0A4R6UQD1</accession>
<dbReference type="SUPFAM" id="SSF69572">
    <property type="entry name" value="Activating enzymes of the ubiquitin-like proteins"/>
    <property type="match status" value="1"/>
</dbReference>
<dbReference type="GO" id="GO:0061504">
    <property type="term" value="P:cyclic threonylcarbamoyladenosine biosynthetic process"/>
    <property type="evidence" value="ECO:0007669"/>
    <property type="project" value="TreeGrafter"/>
</dbReference>
<evidence type="ECO:0000313" key="3">
    <source>
        <dbReference type="Proteomes" id="UP000295375"/>
    </source>
</evidence>